<dbReference type="SUPFAM" id="SSF51905">
    <property type="entry name" value="FAD/NAD(P)-binding domain"/>
    <property type="match status" value="1"/>
</dbReference>
<dbReference type="GO" id="GO:0005737">
    <property type="term" value="C:cytoplasm"/>
    <property type="evidence" value="ECO:0007669"/>
    <property type="project" value="TreeGrafter"/>
</dbReference>
<dbReference type="Gene3D" id="3.50.50.100">
    <property type="match status" value="2"/>
</dbReference>
<organism evidence="6 7">
    <name type="scientific">Chlamydomonas eustigma</name>
    <dbReference type="NCBI Taxonomy" id="1157962"/>
    <lineage>
        <taxon>Eukaryota</taxon>
        <taxon>Viridiplantae</taxon>
        <taxon>Chlorophyta</taxon>
        <taxon>core chlorophytes</taxon>
        <taxon>Chlorophyceae</taxon>
        <taxon>CS clade</taxon>
        <taxon>Chlamydomonadales</taxon>
        <taxon>Chlamydomonadaceae</taxon>
        <taxon>Chlamydomonas</taxon>
    </lineage>
</organism>
<accession>A0A250XBC0</accession>
<dbReference type="PANTHER" id="PTHR43735">
    <property type="entry name" value="APOPTOSIS-INDUCING FACTOR 1"/>
    <property type="match status" value="1"/>
</dbReference>
<evidence type="ECO:0000256" key="2">
    <source>
        <dbReference type="ARBA" id="ARBA00022630"/>
    </source>
</evidence>
<name>A0A250XBC0_9CHLO</name>
<keyword evidence="7" id="KW-1185">Reference proteome</keyword>
<dbReference type="PRINTS" id="PR00411">
    <property type="entry name" value="PNDRDTASEI"/>
</dbReference>
<dbReference type="EMBL" id="BEGY01000051">
    <property type="protein sequence ID" value="GAX80383.1"/>
    <property type="molecule type" value="Genomic_DNA"/>
</dbReference>
<protein>
    <recommendedName>
        <fullName evidence="5">FAD/NAD(P)-binding domain-containing protein</fullName>
    </recommendedName>
</protein>
<proteinExistence type="inferred from homology"/>
<dbReference type="AlphaFoldDB" id="A0A250XBC0"/>
<keyword evidence="3" id="KW-0274">FAD</keyword>
<reference evidence="6 7" key="1">
    <citation type="submission" date="2017-08" db="EMBL/GenBank/DDBJ databases">
        <title>Acidophilic green algal genome provides insights into adaptation to an acidic environment.</title>
        <authorList>
            <person name="Hirooka S."/>
            <person name="Hirose Y."/>
            <person name="Kanesaki Y."/>
            <person name="Higuchi S."/>
            <person name="Fujiwara T."/>
            <person name="Onuma R."/>
            <person name="Era A."/>
            <person name="Ohbayashi R."/>
            <person name="Uzuka A."/>
            <person name="Nozaki H."/>
            <person name="Yoshikawa H."/>
            <person name="Miyagishima S.Y."/>
        </authorList>
    </citation>
    <scope>NUCLEOTIDE SEQUENCE [LARGE SCALE GENOMIC DNA]</scope>
    <source>
        <strain evidence="6 7">NIES-2499</strain>
    </source>
</reference>
<dbReference type="Proteomes" id="UP000232323">
    <property type="component" value="Unassembled WGS sequence"/>
</dbReference>
<dbReference type="PRINTS" id="PR00368">
    <property type="entry name" value="FADPNR"/>
</dbReference>
<dbReference type="InterPro" id="IPR036188">
    <property type="entry name" value="FAD/NAD-bd_sf"/>
</dbReference>
<feature type="domain" description="FAD/NAD(P)-binding" evidence="5">
    <location>
        <begin position="84"/>
        <end position="156"/>
    </location>
</feature>
<evidence type="ECO:0000256" key="4">
    <source>
        <dbReference type="ARBA" id="ARBA00023002"/>
    </source>
</evidence>
<dbReference type="OrthoDB" id="202203at2759"/>
<evidence type="ECO:0000256" key="1">
    <source>
        <dbReference type="ARBA" id="ARBA00006442"/>
    </source>
</evidence>
<gene>
    <name evidence="6" type="ORF">CEUSTIGMA_g7822.t1</name>
</gene>
<dbReference type="PANTHER" id="PTHR43735:SF3">
    <property type="entry name" value="FERROPTOSIS SUPPRESSOR PROTEIN 1"/>
    <property type="match status" value="1"/>
</dbReference>
<sequence length="238" mass="25045">MVPKLLIIGGGFAGVHCANKGATAAGYEVTVVDKKDVFDVKFASLRASVKPAAADGYIFKYSEIPGLGSFKQVLFGEKATDTGEGMVKLSSGKTVPSDLTITTVGAKPNTDFLRASDLSSVVDTNGRVKVDASFRVLGYPNIFALGDIISDAKEEKLGYFAIQHGQLTAKNLKALLKNKNAKLDEWKSPKAMFLSLGASAGTGHLGGCVFPSCMVAGQKSKDLFIGKVRSELGVLSDC</sequence>
<keyword evidence="4" id="KW-0560">Oxidoreductase</keyword>
<dbReference type="STRING" id="1157962.A0A250XBC0"/>
<dbReference type="InterPro" id="IPR023753">
    <property type="entry name" value="FAD/NAD-binding_dom"/>
</dbReference>
<evidence type="ECO:0000256" key="3">
    <source>
        <dbReference type="ARBA" id="ARBA00022827"/>
    </source>
</evidence>
<comment type="similarity">
    <text evidence="1">Belongs to the FAD-dependent oxidoreductase family.</text>
</comment>
<dbReference type="GO" id="GO:0004174">
    <property type="term" value="F:electron-transferring-flavoprotein dehydrogenase activity"/>
    <property type="evidence" value="ECO:0007669"/>
    <property type="project" value="TreeGrafter"/>
</dbReference>
<comment type="caution">
    <text evidence="6">The sequence shown here is derived from an EMBL/GenBank/DDBJ whole genome shotgun (WGS) entry which is preliminary data.</text>
</comment>
<evidence type="ECO:0000313" key="7">
    <source>
        <dbReference type="Proteomes" id="UP000232323"/>
    </source>
</evidence>
<dbReference type="GO" id="GO:0050660">
    <property type="term" value="F:flavin adenine dinucleotide binding"/>
    <property type="evidence" value="ECO:0007669"/>
    <property type="project" value="TreeGrafter"/>
</dbReference>
<evidence type="ECO:0000313" key="6">
    <source>
        <dbReference type="EMBL" id="GAX80383.1"/>
    </source>
</evidence>
<keyword evidence="2" id="KW-0285">Flavoprotein</keyword>
<dbReference type="Pfam" id="PF07992">
    <property type="entry name" value="Pyr_redox_2"/>
    <property type="match status" value="1"/>
</dbReference>
<evidence type="ECO:0000259" key="5">
    <source>
        <dbReference type="Pfam" id="PF07992"/>
    </source>
</evidence>